<reference evidence="2 3" key="1">
    <citation type="journal article" date="2012" name="J. Virol.">
        <title>Genetic characterization of simian foamy viruses infecting humans.</title>
        <authorList>
            <person name="Rua R."/>
            <person name="Betsem E."/>
            <person name="Calattini S."/>
            <person name="Saib A."/>
            <person name="Gessain A."/>
        </authorList>
    </citation>
    <scope>NUCLEOTIDE SEQUENCE [LARGE SCALE GENOMIC DNA]</scope>
    <source>
        <strain evidence="2">Cercopithecus nictitans</strain>
    </source>
</reference>
<dbReference type="KEGG" id="vg:40526329"/>
<feature type="region of interest" description="Disordered" evidence="1">
    <location>
        <begin position="31"/>
        <end position="59"/>
    </location>
</feature>
<feature type="region of interest" description="Disordered" evidence="1">
    <location>
        <begin position="1"/>
        <end position="20"/>
    </location>
</feature>
<proteinExistence type="predicted"/>
<name>K7ZBX6_9RETR</name>
<gene>
    <name evidence="2" type="primary">bet</name>
</gene>
<dbReference type="EMBL" id="JQ867466">
    <property type="protein sequence ID" value="AFX98101.1"/>
    <property type="molecule type" value="Genomic_DNA"/>
</dbReference>
<dbReference type="InterPro" id="IPR004956">
    <property type="entry name" value="Foamy_BEL"/>
</dbReference>
<evidence type="ECO:0000313" key="3">
    <source>
        <dbReference type="Proteomes" id="UP000173446"/>
    </source>
</evidence>
<dbReference type="GeneID" id="40526329"/>
<accession>K7ZBX6</accession>
<organism evidence="2 3">
    <name type="scientific">Guenon simian foamy virus</name>
    <dbReference type="NCBI Taxonomy" id="2170197"/>
    <lineage>
        <taxon>Viruses</taxon>
        <taxon>Riboviria</taxon>
        <taxon>Pararnavirae</taxon>
        <taxon>Artverviricota</taxon>
        <taxon>Revtraviricetes</taxon>
        <taxon>Ortervirales</taxon>
        <taxon>Retroviridae</taxon>
        <taxon>Spumaretrovirinae</taxon>
        <taxon>Simiispumavirus</taxon>
        <taxon>Simiispumavirus cernic</taxon>
    </lineage>
</organism>
<protein>
    <submittedName>
        <fullName evidence="2">Bet protein</fullName>
    </submittedName>
</protein>
<dbReference type="GO" id="GO:0016032">
    <property type="term" value="P:viral process"/>
    <property type="evidence" value="ECO:0007669"/>
    <property type="project" value="InterPro"/>
</dbReference>
<dbReference type="RefSeq" id="YP_009666128.1">
    <property type="nucleotide sequence ID" value="NC_043445.1"/>
</dbReference>
<dbReference type="GO" id="GO:0045893">
    <property type="term" value="P:positive regulation of DNA-templated transcription"/>
    <property type="evidence" value="ECO:0007669"/>
    <property type="project" value="InterPro"/>
</dbReference>
<dbReference type="Proteomes" id="UP000173446">
    <property type="component" value="Segment"/>
</dbReference>
<dbReference type="Pfam" id="PF03274">
    <property type="entry name" value="Foamy_BEL"/>
    <property type="match status" value="1"/>
</dbReference>
<sequence>MATWEEKKELTHLHQEGDDPLTELSILLDLDNMDPNEGPDQNPGGEKIHLQLSNTPGNTSEKTYQFGFMDKEEQDPDLKMRDWVPEPDKMILENLSSPELGLILSDDIEKCKSSLRLGPNAPDGVWPLANGPILPVITPWPLCQDHAAPSVRTILEAYWKGYKEQDLEPPKWLWLCQEDLSGNKCTMTQFLVPPLGQVTIRLFKNATVVNICQSVDPWENENPMGGRAGPVYRYECRIPCDPAYCFKVIWEGNIWDKPDQACWLIHLKEGHKFGANELSQSDIKLLEQSRPYPYGRIGECPKLQYAVQVKMRTAKAPLSSKVRAIKALNFHRWNICQPENPGIGEGFSPSGYTQALKAYGPQRGSVEERVWLTATKMIKPQEDAYWKDYWKYGYFPLVPNKQDPGWTRHLTKFKISRFSTPADIQKITDELLPKGACIMTTDGTKYISTRKVHLVNEGTLEEYKARCKEIEEKYGGHLSSDSDDYSEDTPATETTEVEED</sequence>
<evidence type="ECO:0000313" key="2">
    <source>
        <dbReference type="EMBL" id="AFX98101.1"/>
    </source>
</evidence>
<keyword evidence="3" id="KW-1185">Reference proteome</keyword>
<feature type="compositionally biased region" description="Basic and acidic residues" evidence="1">
    <location>
        <begin position="1"/>
        <end position="17"/>
    </location>
</feature>
<evidence type="ECO:0000256" key="1">
    <source>
        <dbReference type="SAM" id="MobiDB-lite"/>
    </source>
</evidence>
<feature type="region of interest" description="Disordered" evidence="1">
    <location>
        <begin position="475"/>
        <end position="500"/>
    </location>
</feature>